<sequence length="140" mass="14825">MADTTTTKAYSTIGTVLKCGGTQLSKIKSYPQLGGAPDQLETTDLEDTMQTFVDGVQKMDTMEFKANYTPEAYDAVVAAMPAAGATKDYELDFGNAGANGIFKWSGTHTVYVNEGEVNGVREMTITCTPSTKITKGTAGA</sequence>
<evidence type="ECO:0000313" key="2">
    <source>
        <dbReference type="Proteomes" id="UP000466864"/>
    </source>
</evidence>
<evidence type="ECO:0000313" key="1">
    <source>
        <dbReference type="EMBL" id="MST81584.1"/>
    </source>
</evidence>
<proteinExistence type="predicted"/>
<name>A0A7X2P7D5_9FIRM</name>
<keyword evidence="2" id="KW-1185">Reference proteome</keyword>
<gene>
    <name evidence="1" type="ORF">FYJ60_04575</name>
</gene>
<dbReference type="AlphaFoldDB" id="A0A7X2P7D5"/>
<dbReference type="Proteomes" id="UP000466864">
    <property type="component" value="Unassembled WGS sequence"/>
</dbReference>
<reference evidence="1 2" key="1">
    <citation type="submission" date="2019-08" db="EMBL/GenBank/DDBJ databases">
        <title>In-depth cultivation of the pig gut microbiome towards novel bacterial diversity and tailored functional studies.</title>
        <authorList>
            <person name="Wylensek D."/>
            <person name="Hitch T.C.A."/>
            <person name="Clavel T."/>
        </authorList>
    </citation>
    <scope>NUCLEOTIDE SEQUENCE [LARGE SCALE GENOMIC DNA]</scope>
    <source>
        <strain evidence="1 2">Oil+RF-744-WCA-WT-13</strain>
    </source>
</reference>
<accession>A0A7X2P7D5</accession>
<comment type="caution">
    <text evidence="1">The sequence shown here is derived from an EMBL/GenBank/DDBJ whole genome shotgun (WGS) entry which is preliminary data.</text>
</comment>
<dbReference type="EMBL" id="VUMV01000002">
    <property type="protein sequence ID" value="MST81584.1"/>
    <property type="molecule type" value="Genomic_DNA"/>
</dbReference>
<organism evidence="1 2">
    <name type="scientific">Bilifractor porci</name>
    <dbReference type="NCBI Taxonomy" id="2606636"/>
    <lineage>
        <taxon>Bacteria</taxon>
        <taxon>Bacillati</taxon>
        <taxon>Bacillota</taxon>
        <taxon>Clostridia</taxon>
        <taxon>Lachnospirales</taxon>
        <taxon>Lachnospiraceae</taxon>
        <taxon>Bilifractor</taxon>
    </lineage>
</organism>
<protein>
    <submittedName>
        <fullName evidence="1">Phage tail protein</fullName>
    </submittedName>
</protein>
<dbReference type="RefSeq" id="WP_154457387.1">
    <property type="nucleotide sequence ID" value="NZ_VUMV01000002.1"/>
</dbReference>